<evidence type="ECO:0000256" key="5">
    <source>
        <dbReference type="ARBA" id="ARBA00023136"/>
    </source>
</evidence>
<sequence>MDNSYPLMDDGTRADYRKGGDMQPGYGAPPLSQPQVILVPQGDRSPAAGIRDFFSWSLFNMVYFNVCCMGLVATIFSIKSRDRKYLNDLQGAAEYGRKAKIFNIICLILGIILAITFISLYANLFIQLHQQVHREQDMSIHG</sequence>
<organism evidence="7 8">
    <name type="scientific">Petromyzon marinus</name>
    <name type="common">Sea lamprey</name>
    <dbReference type="NCBI Taxonomy" id="7757"/>
    <lineage>
        <taxon>Eukaryota</taxon>
        <taxon>Metazoa</taxon>
        <taxon>Chordata</taxon>
        <taxon>Craniata</taxon>
        <taxon>Vertebrata</taxon>
        <taxon>Cyclostomata</taxon>
        <taxon>Hyperoartia</taxon>
        <taxon>Petromyzontiformes</taxon>
        <taxon>Petromyzontidae</taxon>
        <taxon>Petromyzon</taxon>
    </lineage>
</organism>
<evidence type="ECO:0000313" key="7">
    <source>
        <dbReference type="Proteomes" id="UP001318040"/>
    </source>
</evidence>
<protein>
    <submittedName>
        <fullName evidence="8">Dispanin subfamily A member 2b-like</fullName>
    </submittedName>
</protein>
<proteinExistence type="inferred from homology"/>
<dbReference type="GO" id="GO:0005886">
    <property type="term" value="C:plasma membrane"/>
    <property type="evidence" value="ECO:0007669"/>
    <property type="project" value="TreeGrafter"/>
</dbReference>
<dbReference type="RefSeq" id="XP_032815987.1">
    <property type="nucleotide sequence ID" value="XM_032960096.1"/>
</dbReference>
<dbReference type="GeneID" id="116945616"/>
<feature type="transmembrane region" description="Helical" evidence="6">
    <location>
        <begin position="61"/>
        <end position="80"/>
    </location>
</feature>
<dbReference type="InterPro" id="IPR007593">
    <property type="entry name" value="CD225/Dispanin_fam"/>
</dbReference>
<evidence type="ECO:0000256" key="4">
    <source>
        <dbReference type="ARBA" id="ARBA00022989"/>
    </source>
</evidence>
<keyword evidence="3 6" id="KW-0812">Transmembrane</keyword>
<dbReference type="PANTHER" id="PTHR13999">
    <property type="entry name" value="INTERFERON INDUCIBLE TRANSMEMBRANE PROTEIN"/>
    <property type="match status" value="1"/>
</dbReference>
<evidence type="ECO:0000256" key="2">
    <source>
        <dbReference type="ARBA" id="ARBA00006843"/>
    </source>
</evidence>
<name>A0AAJ7TG69_PETMA</name>
<evidence type="ECO:0000256" key="3">
    <source>
        <dbReference type="ARBA" id="ARBA00022692"/>
    </source>
</evidence>
<evidence type="ECO:0000313" key="8">
    <source>
        <dbReference type="RefSeq" id="XP_032815987.1"/>
    </source>
</evidence>
<dbReference type="KEGG" id="pmrn:116945616"/>
<gene>
    <name evidence="8" type="primary">LOC116945616</name>
</gene>
<keyword evidence="4 6" id="KW-1133">Transmembrane helix</keyword>
<evidence type="ECO:0000256" key="1">
    <source>
        <dbReference type="ARBA" id="ARBA00004370"/>
    </source>
</evidence>
<keyword evidence="7" id="KW-1185">Reference proteome</keyword>
<dbReference type="InterPro" id="IPR051517">
    <property type="entry name" value="IFITM_antiviral_protein"/>
</dbReference>
<dbReference type="Pfam" id="PF04505">
    <property type="entry name" value="CD225"/>
    <property type="match status" value="1"/>
</dbReference>
<dbReference type="Proteomes" id="UP001318040">
    <property type="component" value="Chromosome 24"/>
</dbReference>
<feature type="transmembrane region" description="Helical" evidence="6">
    <location>
        <begin position="101"/>
        <end position="122"/>
    </location>
</feature>
<keyword evidence="5 6" id="KW-0472">Membrane</keyword>
<accession>A0AAJ7TG69</accession>
<reference evidence="8" key="1">
    <citation type="submission" date="2025-08" db="UniProtKB">
        <authorList>
            <consortium name="RefSeq"/>
        </authorList>
    </citation>
    <scope>IDENTIFICATION</scope>
    <source>
        <tissue evidence="8">Sperm</tissue>
    </source>
</reference>
<dbReference type="AlphaFoldDB" id="A0AAJ7TG69"/>
<evidence type="ECO:0000256" key="6">
    <source>
        <dbReference type="SAM" id="Phobius"/>
    </source>
</evidence>
<comment type="subcellular location">
    <subcellularLocation>
        <location evidence="1">Membrane</location>
    </subcellularLocation>
</comment>
<comment type="similarity">
    <text evidence="2">Belongs to the CD225/Dispanin family.</text>
</comment>